<reference evidence="10 11" key="1">
    <citation type="submission" date="2018-06" db="EMBL/GenBank/DDBJ databases">
        <authorList>
            <consortium name="Pathogen Informatics"/>
            <person name="Doyle S."/>
        </authorList>
    </citation>
    <scope>NUCLEOTIDE SEQUENCE [LARGE SCALE GENOMIC DNA]</scope>
    <source>
        <strain evidence="10 11">NCTC10975</strain>
    </source>
</reference>
<dbReference type="HAMAP" id="MF_00972">
    <property type="entry name" value="tRNA_aden_deaminase"/>
    <property type="match status" value="1"/>
</dbReference>
<evidence type="ECO:0000256" key="8">
    <source>
        <dbReference type="HAMAP-Rule" id="MF_00972"/>
    </source>
</evidence>
<dbReference type="Pfam" id="PF00383">
    <property type="entry name" value="dCMP_cyt_deam_1"/>
    <property type="match status" value="1"/>
</dbReference>
<comment type="subunit">
    <text evidence="2 8">Homodimer.</text>
</comment>
<dbReference type="EMBL" id="UAUE01000010">
    <property type="protein sequence ID" value="SPY95927.1"/>
    <property type="molecule type" value="Genomic_DNA"/>
</dbReference>
<keyword evidence="6 8" id="KW-0862">Zinc</keyword>
<dbReference type="Proteomes" id="UP000251485">
    <property type="component" value="Unassembled WGS sequence"/>
</dbReference>
<dbReference type="CDD" id="cd01285">
    <property type="entry name" value="nucleoside_deaminase"/>
    <property type="match status" value="1"/>
</dbReference>
<evidence type="ECO:0000313" key="10">
    <source>
        <dbReference type="EMBL" id="SPY95927.1"/>
    </source>
</evidence>
<evidence type="ECO:0000256" key="1">
    <source>
        <dbReference type="ARBA" id="ARBA00010669"/>
    </source>
</evidence>
<organism evidence="10 11">
    <name type="scientific">Proteus mirabilis</name>
    <dbReference type="NCBI Taxonomy" id="584"/>
    <lineage>
        <taxon>Bacteria</taxon>
        <taxon>Pseudomonadati</taxon>
        <taxon>Pseudomonadota</taxon>
        <taxon>Gammaproteobacteria</taxon>
        <taxon>Enterobacterales</taxon>
        <taxon>Morganellaceae</taxon>
        <taxon>Proteus</taxon>
    </lineage>
</organism>
<comment type="function">
    <text evidence="8">Catalyzes the deamination of adenosine to inosine at the wobble position 34 of tRNA(Arg2).</text>
</comment>
<feature type="binding site" evidence="8">
    <location>
        <position position="86"/>
    </location>
    <ligand>
        <name>Zn(2+)</name>
        <dbReference type="ChEBI" id="CHEBI:29105"/>
        <note>catalytic</note>
    </ligand>
</feature>
<protein>
    <recommendedName>
        <fullName evidence="8">tRNA-specific adenosine deaminase</fullName>
        <ecNumber evidence="8">3.5.4.33</ecNumber>
    </recommendedName>
</protein>
<dbReference type="InterPro" id="IPR002125">
    <property type="entry name" value="CMP_dCMP_dom"/>
</dbReference>
<comment type="catalytic activity">
    <reaction evidence="7 8">
        <text>adenosine(34) in tRNA + H2O + H(+) = inosine(34) in tRNA + NH4(+)</text>
        <dbReference type="Rhea" id="RHEA:43168"/>
        <dbReference type="Rhea" id="RHEA-COMP:10373"/>
        <dbReference type="Rhea" id="RHEA-COMP:10374"/>
        <dbReference type="ChEBI" id="CHEBI:15377"/>
        <dbReference type="ChEBI" id="CHEBI:15378"/>
        <dbReference type="ChEBI" id="CHEBI:28938"/>
        <dbReference type="ChEBI" id="CHEBI:74411"/>
        <dbReference type="ChEBI" id="CHEBI:82852"/>
        <dbReference type="EC" id="3.5.4.33"/>
    </reaction>
</comment>
<dbReference type="GO" id="GO:0008270">
    <property type="term" value="F:zinc ion binding"/>
    <property type="evidence" value="ECO:0007669"/>
    <property type="project" value="UniProtKB-UniRule"/>
</dbReference>
<evidence type="ECO:0000256" key="5">
    <source>
        <dbReference type="ARBA" id="ARBA00022801"/>
    </source>
</evidence>
<comment type="similarity">
    <text evidence="1">Belongs to the cytidine and deoxycytidylate deaminase family. ADAT2 subfamily.</text>
</comment>
<dbReference type="GO" id="GO:0002100">
    <property type="term" value="P:tRNA wobble adenosine to inosine editing"/>
    <property type="evidence" value="ECO:0007669"/>
    <property type="project" value="UniProtKB-UniRule"/>
</dbReference>
<keyword evidence="4 8" id="KW-0479">Metal-binding</keyword>
<dbReference type="PANTHER" id="PTHR11079:SF202">
    <property type="entry name" value="TRNA-SPECIFIC ADENOSINE DEAMINASE"/>
    <property type="match status" value="1"/>
</dbReference>
<evidence type="ECO:0000313" key="11">
    <source>
        <dbReference type="Proteomes" id="UP000251485"/>
    </source>
</evidence>
<dbReference type="PANTHER" id="PTHR11079">
    <property type="entry name" value="CYTOSINE DEAMINASE FAMILY MEMBER"/>
    <property type="match status" value="1"/>
</dbReference>
<comment type="cofactor">
    <cofactor evidence="8">
        <name>Zn(2+)</name>
        <dbReference type="ChEBI" id="CHEBI:29105"/>
    </cofactor>
    <text evidence="8">Binds 1 zinc ion per subunit.</text>
</comment>
<feature type="domain" description="CMP/dCMP-type deaminase" evidence="9">
    <location>
        <begin position="5"/>
        <end position="116"/>
    </location>
</feature>
<dbReference type="GO" id="GO:0052717">
    <property type="term" value="F:tRNA-specific adenosine-34 deaminase activity"/>
    <property type="evidence" value="ECO:0007669"/>
    <property type="project" value="UniProtKB-UniRule"/>
</dbReference>
<evidence type="ECO:0000256" key="2">
    <source>
        <dbReference type="ARBA" id="ARBA00011738"/>
    </source>
</evidence>
<keyword evidence="5 8" id="KW-0378">Hydrolase</keyword>
<dbReference type="InterPro" id="IPR016193">
    <property type="entry name" value="Cytidine_deaminase-like"/>
</dbReference>
<evidence type="ECO:0000259" key="9">
    <source>
        <dbReference type="PROSITE" id="PS51747"/>
    </source>
</evidence>
<dbReference type="AlphaFoldDB" id="A0A2X2BJ34"/>
<sequence>MNKIKDDIYWMHKAIEQAHKAQQLGEIPVGAVLVADNKIIAKGWNHSIIDNDPTAHAEIMALRKGGKHLQNYRLLDATLYITLEPCVMCAGAIVHSRVKRVVYGASDLKTGAAGSFIDILQHPGMNHKVEITSGVLGEECAQLLSQFFKMRRAEKKTTETTATFNYSRLNHTRESQIASIWLNCYW</sequence>
<accession>A0A2X2BJ34</accession>
<name>A0A2X2BJ34_PROMI</name>
<dbReference type="EC" id="3.5.4.33" evidence="8"/>
<dbReference type="NCBIfam" id="NF008113">
    <property type="entry name" value="PRK10860.1"/>
    <property type="match status" value="1"/>
</dbReference>
<evidence type="ECO:0000256" key="7">
    <source>
        <dbReference type="ARBA" id="ARBA00048045"/>
    </source>
</evidence>
<gene>
    <name evidence="10" type="primary">tadA_1</name>
    <name evidence="8" type="synonym">tadA</name>
    <name evidence="10" type="ORF">NCTC10975_01625</name>
</gene>
<feature type="active site" description="Proton donor" evidence="8">
    <location>
        <position position="58"/>
    </location>
</feature>
<dbReference type="SUPFAM" id="SSF53927">
    <property type="entry name" value="Cytidine deaminase-like"/>
    <property type="match status" value="1"/>
</dbReference>
<evidence type="ECO:0000256" key="6">
    <source>
        <dbReference type="ARBA" id="ARBA00022833"/>
    </source>
</evidence>
<feature type="binding site" evidence="8">
    <location>
        <position position="56"/>
    </location>
    <ligand>
        <name>Zn(2+)</name>
        <dbReference type="ChEBI" id="CHEBI:29105"/>
        <note>catalytic</note>
    </ligand>
</feature>
<dbReference type="PROSITE" id="PS51747">
    <property type="entry name" value="CYT_DCMP_DEAMINASES_2"/>
    <property type="match status" value="1"/>
</dbReference>
<dbReference type="PROSITE" id="PS00903">
    <property type="entry name" value="CYT_DCMP_DEAMINASES_1"/>
    <property type="match status" value="1"/>
</dbReference>
<evidence type="ECO:0000256" key="4">
    <source>
        <dbReference type="ARBA" id="ARBA00022723"/>
    </source>
</evidence>
<dbReference type="InterPro" id="IPR016192">
    <property type="entry name" value="APOBEC/CMP_deaminase_Zn-bd"/>
</dbReference>
<evidence type="ECO:0000256" key="3">
    <source>
        <dbReference type="ARBA" id="ARBA00022694"/>
    </source>
</evidence>
<feature type="binding site" evidence="8">
    <location>
        <position position="89"/>
    </location>
    <ligand>
        <name>Zn(2+)</name>
        <dbReference type="ChEBI" id="CHEBI:29105"/>
        <note>catalytic</note>
    </ligand>
</feature>
<keyword evidence="3 8" id="KW-0819">tRNA processing</keyword>
<dbReference type="InterPro" id="IPR028883">
    <property type="entry name" value="tRNA_aden_deaminase"/>
</dbReference>
<dbReference type="FunFam" id="3.40.140.10:FF:000005">
    <property type="entry name" value="tRNA-specific adenosine deaminase"/>
    <property type="match status" value="1"/>
</dbReference>
<dbReference type="Gene3D" id="3.40.140.10">
    <property type="entry name" value="Cytidine Deaminase, domain 2"/>
    <property type="match status" value="1"/>
</dbReference>
<proteinExistence type="inferred from homology"/>